<organism evidence="1 2">
    <name type="scientific">Streptomyces lavendulae subsp. lavendulae</name>
    <dbReference type="NCBI Taxonomy" id="58340"/>
    <lineage>
        <taxon>Bacteria</taxon>
        <taxon>Bacillati</taxon>
        <taxon>Actinomycetota</taxon>
        <taxon>Actinomycetes</taxon>
        <taxon>Kitasatosporales</taxon>
        <taxon>Streptomycetaceae</taxon>
        <taxon>Streptomyces</taxon>
    </lineage>
</organism>
<dbReference type="EMBL" id="CP024985">
    <property type="protein sequence ID" value="ATZ29366.1"/>
    <property type="molecule type" value="Genomic_DNA"/>
</dbReference>
<accession>A0A2K8PRI4</accession>
<evidence type="ECO:0000313" key="2">
    <source>
        <dbReference type="Proteomes" id="UP000231791"/>
    </source>
</evidence>
<reference evidence="1 2" key="1">
    <citation type="submission" date="2017-11" db="EMBL/GenBank/DDBJ databases">
        <title>Complete genome sequence of Streptomyces lavendulae subsp. lavendulae CCM 3239 (formerly 'Streptomyces aureofaciens CCM 3239'), the producer of the angucycline-type antibiotic auricin.</title>
        <authorList>
            <person name="Busche T."/>
            <person name="Novakova R."/>
            <person name="Al'Dilaimi A."/>
            <person name="Homerova D."/>
            <person name="Feckova L."/>
            <person name="Rezuchova B."/>
            <person name="Mingyar E."/>
            <person name="Csolleiova D."/>
            <person name="Bekeova C."/>
            <person name="Winkler A."/>
            <person name="Sevcikova B."/>
            <person name="Kalinowski J."/>
            <person name="Kormanec J."/>
            <person name="Ruckert C."/>
        </authorList>
    </citation>
    <scope>NUCLEOTIDE SEQUENCE [LARGE SCALE GENOMIC DNA]</scope>
    <source>
        <strain evidence="1 2">CCM 3239</strain>
    </source>
</reference>
<dbReference type="AlphaFoldDB" id="A0A2K8PRI4"/>
<sequence>MHLHDDKIIYEVVHRPFEPAVLCASKINHRPPDLKAAGAVFEDSEAVADGTLVSARARPDHPAWMREFLKVLADKAQAT</sequence>
<dbReference type="Proteomes" id="UP000231791">
    <property type="component" value="Chromosome"/>
</dbReference>
<name>A0A2K8PRI4_STRLA</name>
<evidence type="ECO:0000313" key="1">
    <source>
        <dbReference type="EMBL" id="ATZ29366.1"/>
    </source>
</evidence>
<keyword evidence="2" id="KW-1185">Reference proteome</keyword>
<gene>
    <name evidence="1" type="ORF">SLAV_38010</name>
</gene>
<dbReference type="KEGG" id="slx:SLAV_38010"/>
<dbReference type="InterPro" id="IPR029062">
    <property type="entry name" value="Class_I_gatase-like"/>
</dbReference>
<dbReference type="SUPFAM" id="SSF52317">
    <property type="entry name" value="Class I glutamine amidotransferase-like"/>
    <property type="match status" value="1"/>
</dbReference>
<proteinExistence type="predicted"/>
<protein>
    <submittedName>
        <fullName evidence="1">Uncharacterized protein</fullName>
    </submittedName>
</protein>